<dbReference type="AlphaFoldDB" id="A0A210P5Z8"/>
<evidence type="ECO:0000313" key="2">
    <source>
        <dbReference type="Proteomes" id="UP000196649"/>
    </source>
</evidence>
<organism evidence="1 2">
    <name type="scientific">Companilactobacillus kimchii</name>
    <dbReference type="NCBI Taxonomy" id="2801452"/>
    <lineage>
        <taxon>Bacteria</taxon>
        <taxon>Bacillati</taxon>
        <taxon>Bacillota</taxon>
        <taxon>Bacilli</taxon>
        <taxon>Lactobacillales</taxon>
        <taxon>Lactobacillaceae</taxon>
        <taxon>Companilactobacillus</taxon>
    </lineage>
</organism>
<proteinExistence type="predicted"/>
<name>A0A210P5Z8_9LACO</name>
<gene>
    <name evidence="1" type="ORF">LKACC12383_02602</name>
</gene>
<dbReference type="EMBL" id="MXAL01000017">
    <property type="protein sequence ID" value="OWF31909.1"/>
    <property type="molecule type" value="Genomic_DNA"/>
</dbReference>
<evidence type="ECO:0000313" key="1">
    <source>
        <dbReference type="EMBL" id="OWF31909.1"/>
    </source>
</evidence>
<accession>A0A210P5Z8</accession>
<protein>
    <submittedName>
        <fullName evidence="1">Uncharacterized protein</fullName>
    </submittedName>
</protein>
<sequence length="76" mass="9233">METLKSKKARPENRSAYIFRSFQNYFAEEYYNHYESIQDKPDNEDLLAFWLNTVKLSDIKLLNHTSILFMRRIEPL</sequence>
<reference evidence="1 2" key="1">
    <citation type="submission" date="2017-03" db="EMBL/GenBank/DDBJ databases">
        <title>Genome sequence of Lactobacillus kimchii KACC 12383.</title>
        <authorList>
            <person name="Chun J."/>
        </authorList>
    </citation>
    <scope>NUCLEOTIDE SEQUENCE [LARGE SCALE GENOMIC DNA]</scope>
    <source>
        <strain evidence="1 2">KACC 12383</strain>
    </source>
</reference>
<dbReference type="Proteomes" id="UP000196649">
    <property type="component" value="Unassembled WGS sequence"/>
</dbReference>
<comment type="caution">
    <text evidence="1">The sequence shown here is derived from an EMBL/GenBank/DDBJ whole genome shotgun (WGS) entry which is preliminary data.</text>
</comment>